<feature type="transmembrane region" description="Helical" evidence="1">
    <location>
        <begin position="122"/>
        <end position="138"/>
    </location>
</feature>
<feature type="transmembrane region" description="Helical" evidence="1">
    <location>
        <begin position="46"/>
        <end position="65"/>
    </location>
</feature>
<feature type="transmembrane region" description="Helical" evidence="1">
    <location>
        <begin position="21"/>
        <end position="40"/>
    </location>
</feature>
<feature type="transmembrane region" description="Helical" evidence="1">
    <location>
        <begin position="407"/>
        <end position="425"/>
    </location>
</feature>
<dbReference type="Pfam" id="PF13347">
    <property type="entry name" value="MFS_2"/>
    <property type="match status" value="1"/>
</dbReference>
<reference evidence="2 4" key="1">
    <citation type="submission" date="2016-02" db="EMBL/GenBank/DDBJ databases">
        <authorList>
            <person name="Strepis N."/>
        </authorList>
    </citation>
    <scope>NUCLEOTIDE SEQUENCE [LARGE SCALE GENOMIC DNA]</scope>
    <source>
        <strain evidence="2">Trichococcus flocculiformis</strain>
    </source>
</reference>
<evidence type="ECO:0000313" key="2">
    <source>
        <dbReference type="EMBL" id="CZQ87383.1"/>
    </source>
</evidence>
<dbReference type="RefSeq" id="WP_218142762.1">
    <property type="nucleotide sequence ID" value="NZ_FJMZ01000006.1"/>
</dbReference>
<dbReference type="PANTHER" id="PTHR11328:SF24">
    <property type="entry name" value="MAJOR FACILITATOR SUPERFAMILY (MFS) PROFILE DOMAIN-CONTAINING PROTEIN"/>
    <property type="match status" value="1"/>
</dbReference>
<keyword evidence="1" id="KW-0812">Transmembrane</keyword>
<dbReference type="InterPro" id="IPR036259">
    <property type="entry name" value="MFS_trans_sf"/>
</dbReference>
<dbReference type="InterPro" id="IPR039672">
    <property type="entry name" value="MFS_2"/>
</dbReference>
<dbReference type="Proteomes" id="UP000195947">
    <property type="component" value="Unassembled WGS sequence"/>
</dbReference>
<dbReference type="GO" id="GO:0005886">
    <property type="term" value="C:plasma membrane"/>
    <property type="evidence" value="ECO:0007669"/>
    <property type="project" value="TreeGrafter"/>
</dbReference>
<keyword evidence="1" id="KW-1133">Transmembrane helix</keyword>
<dbReference type="SUPFAM" id="SSF103473">
    <property type="entry name" value="MFS general substrate transporter"/>
    <property type="match status" value="1"/>
</dbReference>
<accession>A0AB38BG81</accession>
<evidence type="ECO:0000313" key="3">
    <source>
        <dbReference type="EMBL" id="SFH63676.1"/>
    </source>
</evidence>
<dbReference type="EMBL" id="FOQC01000006">
    <property type="protein sequence ID" value="SFH63676.1"/>
    <property type="molecule type" value="Genomic_DNA"/>
</dbReference>
<feature type="transmembrane region" description="Helical" evidence="1">
    <location>
        <begin position="159"/>
        <end position="178"/>
    </location>
</feature>
<evidence type="ECO:0000313" key="4">
    <source>
        <dbReference type="Proteomes" id="UP000195947"/>
    </source>
</evidence>
<feature type="transmembrane region" description="Helical" evidence="1">
    <location>
        <begin position="96"/>
        <end position="116"/>
    </location>
</feature>
<dbReference type="GO" id="GO:0015293">
    <property type="term" value="F:symporter activity"/>
    <property type="evidence" value="ECO:0007669"/>
    <property type="project" value="InterPro"/>
</dbReference>
<sequence length="493" mass="55195">METTVKEVKARQESRYRRAKTWQIGAFALNNTATNIFLYLMMFVSYYATGVVGLGTVIVSTLITMSRMWDGITDPIIGLWIDKTDGKMGKFRPFMIMGWVVMTIITLLMFFTTHLVPENMRLIYFIILYLVYIVGYTFQTACTKAGQTVLTNDPQQRPLFSTFDMSYTSLLFAGAAMYVSNYMVPKHGGFTESFFHEFVITVVIASGVMTAIAVAGLWEHDRTENFGTGGVQEPIKLKDMFNIIKGNRPLQMLIVAASTDKLASTVSTNSIVMVMLFGILIGDYGVFGSISAITMIPVLILIQIGTRYARKFGSKKALVVSTWMCIALYAAMFLLLWLGDPSQIRMTDMNAMSIAFVTLYILATGVRNVSGGIVIPMIPDITDYEVYKNDRYAPGVMGTIFSFVDKMISSLGQTVIGILLAYIGFKEVFPSVDTPPSEEIFWVTMFLFVGMMILGWVASLIAMKFYELDDKRMAEIQMELADRRDAKKAAIEQ</sequence>
<gene>
    <name evidence="3" type="ORF">SAMN04488507_100678</name>
    <name evidence="2" type="ORF">TFLO_857</name>
</gene>
<feature type="transmembrane region" description="Helical" evidence="1">
    <location>
        <begin position="287"/>
        <end position="305"/>
    </location>
</feature>
<dbReference type="EMBL" id="FJMZ01000006">
    <property type="protein sequence ID" value="CZQ87383.1"/>
    <property type="molecule type" value="Genomic_DNA"/>
</dbReference>
<keyword evidence="1" id="KW-0472">Membrane</keyword>
<dbReference type="PANTHER" id="PTHR11328">
    <property type="entry name" value="MAJOR FACILITATOR SUPERFAMILY DOMAIN-CONTAINING PROTEIN"/>
    <property type="match status" value="1"/>
</dbReference>
<feature type="transmembrane region" description="Helical" evidence="1">
    <location>
        <begin position="198"/>
        <end position="218"/>
    </location>
</feature>
<evidence type="ECO:0000256" key="1">
    <source>
        <dbReference type="SAM" id="Phobius"/>
    </source>
</evidence>
<dbReference type="Proteomes" id="UP000199686">
    <property type="component" value="Unassembled WGS sequence"/>
</dbReference>
<feature type="transmembrane region" description="Helical" evidence="1">
    <location>
        <begin position="262"/>
        <end position="281"/>
    </location>
</feature>
<keyword evidence="4" id="KW-1185">Reference proteome</keyword>
<protein>
    <submittedName>
        <fullName evidence="2">Mfs/sugar transport protein</fullName>
    </submittedName>
    <submittedName>
        <fullName evidence="3">Na+/melibiose symporter</fullName>
    </submittedName>
</protein>
<feature type="transmembrane region" description="Helical" evidence="1">
    <location>
        <begin position="351"/>
        <end position="369"/>
    </location>
</feature>
<dbReference type="Gene3D" id="1.20.1250.20">
    <property type="entry name" value="MFS general substrate transporter like domains"/>
    <property type="match status" value="1"/>
</dbReference>
<proteinExistence type="predicted"/>
<organism evidence="3 5">
    <name type="scientific">Trichococcus flocculiformis</name>
    <dbReference type="NCBI Taxonomy" id="82803"/>
    <lineage>
        <taxon>Bacteria</taxon>
        <taxon>Bacillati</taxon>
        <taxon>Bacillota</taxon>
        <taxon>Bacilli</taxon>
        <taxon>Lactobacillales</taxon>
        <taxon>Carnobacteriaceae</taxon>
        <taxon>Trichococcus</taxon>
    </lineage>
</organism>
<comment type="caution">
    <text evidence="3">The sequence shown here is derived from an EMBL/GenBank/DDBJ whole genome shotgun (WGS) entry which is preliminary data.</text>
</comment>
<reference evidence="3 5" key="2">
    <citation type="submission" date="2016-10" db="EMBL/GenBank/DDBJ databases">
        <authorList>
            <person name="Varghese N."/>
            <person name="Submissions S."/>
        </authorList>
    </citation>
    <scope>NUCLEOTIDE SEQUENCE [LARGE SCALE GENOMIC DNA]</scope>
    <source>
        <strain evidence="3 5">DSM 2094</strain>
    </source>
</reference>
<dbReference type="GO" id="GO:0008643">
    <property type="term" value="P:carbohydrate transport"/>
    <property type="evidence" value="ECO:0007669"/>
    <property type="project" value="InterPro"/>
</dbReference>
<evidence type="ECO:0000313" key="5">
    <source>
        <dbReference type="Proteomes" id="UP000199686"/>
    </source>
</evidence>
<name>A0AB38BG81_9LACT</name>
<feature type="transmembrane region" description="Helical" evidence="1">
    <location>
        <begin position="317"/>
        <end position="339"/>
    </location>
</feature>
<feature type="transmembrane region" description="Helical" evidence="1">
    <location>
        <begin position="440"/>
        <end position="463"/>
    </location>
</feature>
<dbReference type="AlphaFoldDB" id="A0AB38BG81"/>